<dbReference type="GO" id="GO:0051536">
    <property type="term" value="F:iron-sulfur cluster binding"/>
    <property type="evidence" value="ECO:0007669"/>
    <property type="project" value="UniProtKB-KW"/>
</dbReference>
<dbReference type="GO" id="GO:0003824">
    <property type="term" value="F:catalytic activity"/>
    <property type="evidence" value="ECO:0007669"/>
    <property type="project" value="InterPro"/>
</dbReference>
<reference evidence="7 8" key="1">
    <citation type="submission" date="2016-10" db="EMBL/GenBank/DDBJ databases">
        <authorList>
            <person name="de Groot N.N."/>
        </authorList>
    </citation>
    <scope>NUCLEOTIDE SEQUENCE [LARGE SCALE GENOMIC DNA]</scope>
    <source>
        <strain evidence="7 8">Calf135</strain>
    </source>
</reference>
<name>A0A1H8EWR0_9FIRM</name>
<dbReference type="OrthoDB" id="9777636at2"/>
<dbReference type="InterPro" id="IPR058240">
    <property type="entry name" value="rSAM_sf"/>
</dbReference>
<evidence type="ECO:0000256" key="5">
    <source>
        <dbReference type="ARBA" id="ARBA00023014"/>
    </source>
</evidence>
<dbReference type="Pfam" id="PF04055">
    <property type="entry name" value="Radical_SAM"/>
    <property type="match status" value="1"/>
</dbReference>
<keyword evidence="3" id="KW-0479">Metal-binding</keyword>
<accession>A0A1H8EWR0</accession>
<dbReference type="GO" id="GO:0046872">
    <property type="term" value="F:metal ion binding"/>
    <property type="evidence" value="ECO:0007669"/>
    <property type="project" value="UniProtKB-KW"/>
</dbReference>
<dbReference type="SFLD" id="SFLDS00029">
    <property type="entry name" value="Radical_SAM"/>
    <property type="match status" value="1"/>
</dbReference>
<dbReference type="EMBL" id="FODF01000001">
    <property type="protein sequence ID" value="SEN23922.1"/>
    <property type="molecule type" value="Genomic_DNA"/>
</dbReference>
<sequence length="299" mass="34372">MKYDDQIYRPPKEARSLLLQVTNGCTHNKCRFCGMYRNVRFGIESLEQIESDIIEASRHPFYRNSKRVFLLNGNPFVLKADRLIKIAELIHKYIPTVEVISMYASIKDIESKSDEELKAIKEAGISDLYIGVESGNQKALEFINKGNTVDEAVREMKRLDQYGYYYYAMVLTGLMGEGVEKAIENGKMTGEMLSKVNCRAIFPMSVTLVPGTELWEMTQRGEYKEATEYDRLVELKALVENLNPESTALLSSAHNSNTMFIKGILPNDREKMLNKINEIFEESTAEEMQSWIDRKRIML</sequence>
<keyword evidence="5" id="KW-0411">Iron-sulfur</keyword>
<keyword evidence="2" id="KW-0949">S-adenosyl-L-methionine</keyword>
<dbReference type="AlphaFoldDB" id="A0A1H8EWR0"/>
<dbReference type="InterPro" id="IPR051198">
    <property type="entry name" value="BchE-like"/>
</dbReference>
<evidence type="ECO:0000256" key="1">
    <source>
        <dbReference type="ARBA" id="ARBA00001966"/>
    </source>
</evidence>
<evidence type="ECO:0000259" key="6">
    <source>
        <dbReference type="PROSITE" id="PS51918"/>
    </source>
</evidence>
<keyword evidence="4" id="KW-0408">Iron</keyword>
<comment type="cofactor">
    <cofactor evidence="1">
        <name>[4Fe-4S] cluster</name>
        <dbReference type="ChEBI" id="CHEBI:49883"/>
    </cofactor>
</comment>
<evidence type="ECO:0000256" key="3">
    <source>
        <dbReference type="ARBA" id="ARBA00022723"/>
    </source>
</evidence>
<feature type="domain" description="Radical SAM core" evidence="6">
    <location>
        <begin position="9"/>
        <end position="245"/>
    </location>
</feature>
<organism evidence="7 8">
    <name type="scientific">Peptostreptococcus russellii</name>
    <dbReference type="NCBI Taxonomy" id="215200"/>
    <lineage>
        <taxon>Bacteria</taxon>
        <taxon>Bacillati</taxon>
        <taxon>Bacillota</taxon>
        <taxon>Clostridia</taxon>
        <taxon>Peptostreptococcales</taxon>
        <taxon>Peptostreptococcaceae</taxon>
        <taxon>Peptostreptococcus</taxon>
    </lineage>
</organism>
<gene>
    <name evidence="7" type="ORF">SAMN05216454_101277</name>
</gene>
<keyword evidence="8" id="KW-1185">Reference proteome</keyword>
<protein>
    <submittedName>
        <fullName evidence="7">Radical SAM superfamily protein</fullName>
    </submittedName>
</protein>
<evidence type="ECO:0000256" key="4">
    <source>
        <dbReference type="ARBA" id="ARBA00023004"/>
    </source>
</evidence>
<dbReference type="PROSITE" id="PS51918">
    <property type="entry name" value="RADICAL_SAM"/>
    <property type="match status" value="1"/>
</dbReference>
<evidence type="ECO:0000256" key="2">
    <source>
        <dbReference type="ARBA" id="ARBA00022691"/>
    </source>
</evidence>
<dbReference type="InterPro" id="IPR013785">
    <property type="entry name" value="Aldolase_TIM"/>
</dbReference>
<dbReference type="Gene3D" id="3.20.20.70">
    <property type="entry name" value="Aldolase class I"/>
    <property type="match status" value="1"/>
</dbReference>
<dbReference type="InterPro" id="IPR006638">
    <property type="entry name" value="Elp3/MiaA/NifB-like_rSAM"/>
</dbReference>
<dbReference type="RefSeq" id="WP_091973677.1">
    <property type="nucleotide sequence ID" value="NZ_CAUWDX010000017.1"/>
</dbReference>
<evidence type="ECO:0000313" key="7">
    <source>
        <dbReference type="EMBL" id="SEN23922.1"/>
    </source>
</evidence>
<dbReference type="SFLD" id="SFLDG01095">
    <property type="entry name" value="Uncharacterised_Radical_SAM_Su"/>
    <property type="match status" value="1"/>
</dbReference>
<dbReference type="STRING" id="215200.SAMN05216454_101277"/>
<dbReference type="PANTHER" id="PTHR43409:SF4">
    <property type="entry name" value="RADICAL SAM SUPERFAMILY PROTEIN"/>
    <property type="match status" value="1"/>
</dbReference>
<dbReference type="SMART" id="SM00729">
    <property type="entry name" value="Elp3"/>
    <property type="match status" value="1"/>
</dbReference>
<evidence type="ECO:0000313" key="8">
    <source>
        <dbReference type="Proteomes" id="UP000199512"/>
    </source>
</evidence>
<dbReference type="InterPro" id="IPR007197">
    <property type="entry name" value="rSAM"/>
</dbReference>
<dbReference type="PANTHER" id="PTHR43409">
    <property type="entry name" value="ANAEROBIC MAGNESIUM-PROTOPORPHYRIN IX MONOMETHYL ESTER CYCLASE-RELATED"/>
    <property type="match status" value="1"/>
</dbReference>
<dbReference type="SFLD" id="SFLDG01082">
    <property type="entry name" value="B12-binding_domain_containing"/>
    <property type="match status" value="1"/>
</dbReference>
<proteinExistence type="predicted"/>
<dbReference type="SUPFAM" id="SSF102114">
    <property type="entry name" value="Radical SAM enzymes"/>
    <property type="match status" value="1"/>
</dbReference>
<dbReference type="CDD" id="cd01335">
    <property type="entry name" value="Radical_SAM"/>
    <property type="match status" value="1"/>
</dbReference>
<dbReference type="Proteomes" id="UP000199512">
    <property type="component" value="Unassembled WGS sequence"/>
</dbReference>